<comment type="caution">
    <text evidence="1">The sequence shown here is derived from an EMBL/GenBank/DDBJ whole genome shotgun (WGS) entry which is preliminary data.</text>
</comment>
<organism evidence="1 2">
    <name type="scientific">Symbiodinium natans</name>
    <dbReference type="NCBI Taxonomy" id="878477"/>
    <lineage>
        <taxon>Eukaryota</taxon>
        <taxon>Sar</taxon>
        <taxon>Alveolata</taxon>
        <taxon>Dinophyceae</taxon>
        <taxon>Suessiales</taxon>
        <taxon>Symbiodiniaceae</taxon>
        <taxon>Symbiodinium</taxon>
    </lineage>
</organism>
<evidence type="ECO:0000313" key="1">
    <source>
        <dbReference type="EMBL" id="CAE6934213.1"/>
    </source>
</evidence>
<keyword evidence="2" id="KW-1185">Reference proteome</keyword>
<dbReference type="EMBL" id="CAJNDS010000048">
    <property type="protein sequence ID" value="CAE6934213.1"/>
    <property type="molecule type" value="Genomic_DNA"/>
</dbReference>
<evidence type="ECO:0000313" key="2">
    <source>
        <dbReference type="Proteomes" id="UP000604046"/>
    </source>
</evidence>
<gene>
    <name evidence="1" type="ORF">SNAT2548_LOCUS964</name>
</gene>
<dbReference type="AlphaFoldDB" id="A0A812GX58"/>
<reference evidence="1" key="1">
    <citation type="submission" date="2021-02" db="EMBL/GenBank/DDBJ databases">
        <authorList>
            <person name="Dougan E. K."/>
            <person name="Rhodes N."/>
            <person name="Thang M."/>
            <person name="Chan C."/>
        </authorList>
    </citation>
    <scope>NUCLEOTIDE SEQUENCE</scope>
</reference>
<protein>
    <submittedName>
        <fullName evidence="1">Uncharacterized protein</fullName>
    </submittedName>
</protein>
<sequence>MDAKSISAMEAIRDDPVLAVNLKAGKMLNMLGSLGYIRIQNLKPSQLLVHPENRSGATVNPFNVHQKGWQALKVGWSAKKLEESYALEVSHNWSVKHKQLQAMQTLVEASQGMLAPVAGTEQYMSLSASHMSQFCKAVGAGCLTQDENLASINKVLSLAGAGTASPSQWRKVCHGLQFLQGALNASNHIAAKATEMELAMSIAGTYKRTKSLETAIQTCRSMSNLKYLKVVGDFVNNYAGGEDFPLVQFLVHLERAFNSSLMLGEEFMTAVVGTHFGSTHTTFAVCRSMLIAANLSSSKQQDGVARLLVKTDLLKLQQSSQKANLEACEKLGKMLVEEHMKKNDLLKSETVKVLGRFFIRCALYLTQKEGKGRESRTFGSLSSIHAQYMLENTPGDSNSSNGAGTTGKQTVEKVLSLQEANDAACIAGLKYNWLKPGQYYSKRDSKDVFRFAGLTAENAEFIVRDMYGKEQAVLVQHADLFRFRATDKKPASMLDQEVVSKLQPEKCLQWQLELEKAQVQACLLENSMVDFSKLVLTNECKIFAGAKILKGSIQIYPFGMVSLLKDDDGKKNLAGSKVVASKFELAKASGAIPLFFWVTPVETPEEASMELCHTNHNMLEIPCFKPKKQLASGQQFTYFKVQADKGSAGPKAKKAKTS</sequence>
<accession>A0A812GX58</accession>
<name>A0A812GX58_9DINO</name>
<dbReference type="Proteomes" id="UP000604046">
    <property type="component" value="Unassembled WGS sequence"/>
</dbReference>
<proteinExistence type="predicted"/>